<evidence type="ECO:0000256" key="1">
    <source>
        <dbReference type="SAM" id="MobiDB-lite"/>
    </source>
</evidence>
<evidence type="ECO:0000256" key="2">
    <source>
        <dbReference type="SAM" id="Phobius"/>
    </source>
</evidence>
<protein>
    <recommendedName>
        <fullName evidence="3">DUF8176 domain-containing protein</fullName>
    </recommendedName>
</protein>
<evidence type="ECO:0000259" key="3">
    <source>
        <dbReference type="Pfam" id="PF26527"/>
    </source>
</evidence>
<feature type="compositionally biased region" description="Low complexity" evidence="1">
    <location>
        <begin position="97"/>
        <end position="109"/>
    </location>
</feature>
<proteinExistence type="predicted"/>
<keyword evidence="2" id="KW-0812">Transmembrane</keyword>
<organism evidence="4 5">
    <name type="scientific">Nocardia iowensis</name>
    <dbReference type="NCBI Taxonomy" id="204891"/>
    <lineage>
        <taxon>Bacteria</taxon>
        <taxon>Bacillati</taxon>
        <taxon>Actinomycetota</taxon>
        <taxon>Actinomycetes</taxon>
        <taxon>Mycobacteriales</taxon>
        <taxon>Nocardiaceae</taxon>
        <taxon>Nocardia</taxon>
    </lineage>
</organism>
<keyword evidence="2" id="KW-1133">Transmembrane helix</keyword>
<keyword evidence="2" id="KW-0472">Membrane</keyword>
<accession>A0ABX8S0E8</accession>
<evidence type="ECO:0000313" key="4">
    <source>
        <dbReference type="EMBL" id="QXN94577.1"/>
    </source>
</evidence>
<dbReference type="EMBL" id="CP078145">
    <property type="protein sequence ID" value="QXN94577.1"/>
    <property type="molecule type" value="Genomic_DNA"/>
</dbReference>
<dbReference type="InterPro" id="IPR058489">
    <property type="entry name" value="DUF8176"/>
</dbReference>
<dbReference type="RefSeq" id="WP_218477182.1">
    <property type="nucleotide sequence ID" value="NZ_BAABJN010000015.1"/>
</dbReference>
<feature type="domain" description="DUF8176" evidence="3">
    <location>
        <begin position="125"/>
        <end position="233"/>
    </location>
</feature>
<feature type="transmembrane region" description="Helical" evidence="2">
    <location>
        <begin position="69"/>
        <end position="89"/>
    </location>
</feature>
<feature type="region of interest" description="Disordered" evidence="1">
    <location>
        <begin position="93"/>
        <end position="124"/>
    </location>
</feature>
<keyword evidence="5" id="KW-1185">Reference proteome</keyword>
<dbReference type="Pfam" id="PF26527">
    <property type="entry name" value="DUF8176"/>
    <property type="match status" value="1"/>
</dbReference>
<feature type="compositionally biased region" description="Polar residues" evidence="1">
    <location>
        <begin position="110"/>
        <end position="120"/>
    </location>
</feature>
<reference evidence="4 5" key="1">
    <citation type="submission" date="2021-07" db="EMBL/GenBank/DDBJ databases">
        <title>Whole Genome Sequence of Nocardia Iowensis.</title>
        <authorList>
            <person name="Lamm A."/>
            <person name="Collins-Fairclough A.M."/>
            <person name="Bunk B."/>
            <person name="Sproer C."/>
        </authorList>
    </citation>
    <scope>NUCLEOTIDE SEQUENCE [LARGE SCALE GENOMIC DNA]</scope>
    <source>
        <strain evidence="4 5">NRRL 5646</strain>
    </source>
</reference>
<sequence length="236" mass="24905">MPDIRIPPDNTLDHGWGWLNPTEPATVQPLSPGVADGEDVPGSEWQWITADTSQRPMPIELPKRSGYRWLWTGFAVALTTTIVGIGILVTSGDQDTPEALPTETAAPPTSRGTPSGSACTGLSGEIVTDSAGDTHSTVGVIAAWEYAYYVQRSAESALALVAPEAGLVGEALAAGIASIPLGTTHCVAINPIADSTAAEVHLVERHPNGARIDYLQVINVRTDEHRTVITNIQKRG</sequence>
<name>A0ABX8S0E8_NOCIO</name>
<evidence type="ECO:0000313" key="5">
    <source>
        <dbReference type="Proteomes" id="UP000694257"/>
    </source>
</evidence>
<dbReference type="Proteomes" id="UP000694257">
    <property type="component" value="Chromosome"/>
</dbReference>
<gene>
    <name evidence="4" type="ORF">KV110_16915</name>
</gene>